<dbReference type="CDD" id="cd05233">
    <property type="entry name" value="SDR_c"/>
    <property type="match status" value="1"/>
</dbReference>
<evidence type="ECO:0000313" key="5">
    <source>
        <dbReference type="Proteomes" id="UP000434172"/>
    </source>
</evidence>
<comment type="caution">
    <text evidence="4">The sequence shown here is derived from an EMBL/GenBank/DDBJ whole genome shotgun (WGS) entry which is preliminary data.</text>
</comment>
<dbReference type="AlphaFoldDB" id="A0A8H3ZTH5"/>
<dbReference type="InterPro" id="IPR036291">
    <property type="entry name" value="NAD(P)-bd_dom_sf"/>
</dbReference>
<dbReference type="SUPFAM" id="SSF51735">
    <property type="entry name" value="NAD(P)-binding Rossmann-fold domains"/>
    <property type="match status" value="1"/>
</dbReference>
<comment type="similarity">
    <text evidence="1">Belongs to the short-chain dehydrogenases/reductases (SDR) family.</text>
</comment>
<evidence type="ECO:0000256" key="1">
    <source>
        <dbReference type="ARBA" id="ARBA00006484"/>
    </source>
</evidence>
<organism evidence="4 5">
    <name type="scientific">Colletotrichum asianum</name>
    <dbReference type="NCBI Taxonomy" id="702518"/>
    <lineage>
        <taxon>Eukaryota</taxon>
        <taxon>Fungi</taxon>
        <taxon>Dikarya</taxon>
        <taxon>Ascomycota</taxon>
        <taxon>Pezizomycotina</taxon>
        <taxon>Sordariomycetes</taxon>
        <taxon>Hypocreomycetidae</taxon>
        <taxon>Glomerellales</taxon>
        <taxon>Glomerellaceae</taxon>
        <taxon>Colletotrichum</taxon>
        <taxon>Colletotrichum gloeosporioides species complex</taxon>
    </lineage>
</organism>
<evidence type="ECO:0000313" key="4">
    <source>
        <dbReference type="EMBL" id="KAF0325736.1"/>
    </source>
</evidence>
<reference evidence="4 5" key="1">
    <citation type="submission" date="2019-12" db="EMBL/GenBank/DDBJ databases">
        <title>A genome sequence resource for the geographically widespread anthracnose pathogen Colletotrichum asianum.</title>
        <authorList>
            <person name="Meng Y."/>
        </authorList>
    </citation>
    <scope>NUCLEOTIDE SEQUENCE [LARGE SCALE GENOMIC DNA]</scope>
    <source>
        <strain evidence="4 5">ICMP 18580</strain>
    </source>
</reference>
<gene>
    <name evidence="4" type="ORF">GQ607_007178</name>
</gene>
<accession>A0A8H3ZTH5</accession>
<dbReference type="PANTHER" id="PTHR43477">
    <property type="entry name" value="DIHYDROANTICAPSIN 7-DEHYDROGENASE"/>
    <property type="match status" value="1"/>
</dbReference>
<dbReference type="InterPro" id="IPR002347">
    <property type="entry name" value="SDR_fam"/>
</dbReference>
<keyword evidence="2" id="KW-0560">Oxidoreductase</keyword>
<keyword evidence="3" id="KW-0472">Membrane</keyword>
<dbReference type="Pfam" id="PF13561">
    <property type="entry name" value="adh_short_C2"/>
    <property type="match status" value="1"/>
</dbReference>
<dbReference type="Proteomes" id="UP000434172">
    <property type="component" value="Unassembled WGS sequence"/>
</dbReference>
<dbReference type="PRINTS" id="PR00081">
    <property type="entry name" value="GDHRDH"/>
</dbReference>
<dbReference type="EMBL" id="WOWK01000035">
    <property type="protein sequence ID" value="KAF0325736.1"/>
    <property type="molecule type" value="Genomic_DNA"/>
</dbReference>
<evidence type="ECO:0000256" key="3">
    <source>
        <dbReference type="SAM" id="Phobius"/>
    </source>
</evidence>
<dbReference type="Pfam" id="PF00106">
    <property type="entry name" value="adh_short"/>
    <property type="match status" value="1"/>
</dbReference>
<dbReference type="Gene3D" id="3.40.50.720">
    <property type="entry name" value="NAD(P)-binding Rossmann-like Domain"/>
    <property type="match status" value="1"/>
</dbReference>
<keyword evidence="5" id="KW-1185">Reference proteome</keyword>
<keyword evidence="3" id="KW-0812">Transmembrane</keyword>
<keyword evidence="3" id="KW-1133">Transmembrane helix</keyword>
<protein>
    <submittedName>
        <fullName evidence="4">Dehydrogenase/reductase SDR family member 4</fullName>
    </submittedName>
</protein>
<dbReference type="OrthoDB" id="5840532at2759"/>
<evidence type="ECO:0000256" key="2">
    <source>
        <dbReference type="ARBA" id="ARBA00023002"/>
    </source>
</evidence>
<proteinExistence type="inferred from homology"/>
<dbReference type="PANTHER" id="PTHR43477:SF1">
    <property type="entry name" value="DIHYDROANTICAPSIN 7-DEHYDROGENASE"/>
    <property type="match status" value="1"/>
</dbReference>
<name>A0A8H3ZTH5_9PEZI</name>
<dbReference type="InterPro" id="IPR051122">
    <property type="entry name" value="SDR_DHRS6-like"/>
</dbReference>
<feature type="transmembrane region" description="Helical" evidence="3">
    <location>
        <begin position="6"/>
        <end position="26"/>
    </location>
</feature>
<dbReference type="GO" id="GO:0016491">
    <property type="term" value="F:oxidoreductase activity"/>
    <property type="evidence" value="ECO:0007669"/>
    <property type="project" value="UniProtKB-KW"/>
</dbReference>
<sequence length="293" mass="30326">MALDALPVLVVIGGGGIGLATALRLGPGHHILLASRSASTLATASEALKQAGHKFTTQQVDVTSYTSVRAVAKAAASLGGAIAAVVLTSAISPSMGDAAKIYEVDVLGTANVIAAFGAEVEMPRGSSLVCVGSMAQYMGPPMSDALERHLALAPLGELLKNDEMWEMGRAHEGAAYCIAKKANVLRVAAAAASKEYAGRGVRVNCVSPGCTETKMLREEMASASGEGIRAMIEGLPVPRAGTAEEMADGVAFVVGCGYINGVDILIDGGCMAAQRWESLVVRRDWCYMTRNRS</sequence>